<accession>A0A6I8P698</accession>
<dbReference type="InterPro" id="IPR035979">
    <property type="entry name" value="RBD_domain_sf"/>
</dbReference>
<dbReference type="GO" id="GO:0034063">
    <property type="term" value="P:stress granule assembly"/>
    <property type="evidence" value="ECO:0000318"/>
    <property type="project" value="GO_Central"/>
</dbReference>
<reference evidence="3 4" key="1">
    <citation type="journal article" date="2008" name="Nature">
        <title>Genome analysis of the platypus reveals unique signatures of evolution.</title>
        <authorList>
            <person name="Warren W.C."/>
            <person name="Hillier L.W."/>
            <person name="Marshall Graves J.A."/>
            <person name="Birney E."/>
            <person name="Ponting C.P."/>
            <person name="Grutzner F."/>
            <person name="Belov K."/>
            <person name="Miller W."/>
            <person name="Clarke L."/>
            <person name="Chinwalla A.T."/>
            <person name="Yang S.P."/>
            <person name="Heger A."/>
            <person name="Locke D.P."/>
            <person name="Miethke P."/>
            <person name="Waters P.D."/>
            <person name="Veyrunes F."/>
            <person name="Fulton L."/>
            <person name="Fulton B."/>
            <person name="Graves T."/>
            <person name="Wallis J."/>
            <person name="Puente X.S."/>
            <person name="Lopez-Otin C."/>
            <person name="Ordonez G.R."/>
            <person name="Eichler E.E."/>
            <person name="Chen L."/>
            <person name="Cheng Z."/>
            <person name="Deakin J.E."/>
            <person name="Alsop A."/>
            <person name="Thompson K."/>
            <person name="Kirby P."/>
            <person name="Papenfuss A.T."/>
            <person name="Wakefield M.J."/>
            <person name="Olender T."/>
            <person name="Lancet D."/>
            <person name="Huttley G.A."/>
            <person name="Smit A.F."/>
            <person name="Pask A."/>
            <person name="Temple-Smith P."/>
            <person name="Batzer M.A."/>
            <person name="Walker J.A."/>
            <person name="Konkel M.K."/>
            <person name="Harris R.S."/>
            <person name="Whittington C.M."/>
            <person name="Wong E.S."/>
            <person name="Gemmell N.J."/>
            <person name="Buschiazzo E."/>
            <person name="Vargas Jentzsch I.M."/>
            <person name="Merkel A."/>
            <person name="Schmitz J."/>
            <person name="Zemann A."/>
            <person name="Churakov G."/>
            <person name="Kriegs J.O."/>
            <person name="Brosius J."/>
            <person name="Murchison E.P."/>
            <person name="Sachidanandam R."/>
            <person name="Smith C."/>
            <person name="Hannon G.J."/>
            <person name="Tsend-Ayush E."/>
            <person name="McMillan D."/>
            <person name="Attenborough R."/>
            <person name="Rens W."/>
            <person name="Ferguson-Smith M."/>
            <person name="Lefevre C.M."/>
            <person name="Sharp J.A."/>
            <person name="Nicholas K.R."/>
            <person name="Ray D.A."/>
            <person name="Kube M."/>
            <person name="Reinhardt R."/>
            <person name="Pringle T.H."/>
            <person name="Taylor J."/>
            <person name="Jones R.C."/>
            <person name="Nixon B."/>
            <person name="Dacheux J.L."/>
            <person name="Niwa H."/>
            <person name="Sekita Y."/>
            <person name="Huang X."/>
            <person name="Stark A."/>
            <person name="Kheradpour P."/>
            <person name="Kellis M."/>
            <person name="Flicek P."/>
            <person name="Chen Y."/>
            <person name="Webber C."/>
            <person name="Hardison R."/>
            <person name="Nelson J."/>
            <person name="Hallsworth-Pepin K."/>
            <person name="Delehaunty K."/>
            <person name="Markovic C."/>
            <person name="Minx P."/>
            <person name="Feng Y."/>
            <person name="Kremitzki C."/>
            <person name="Mitreva M."/>
            <person name="Glasscock J."/>
            <person name="Wylie T."/>
            <person name="Wohldmann P."/>
            <person name="Thiru P."/>
            <person name="Nhan M.N."/>
            <person name="Pohl C.S."/>
            <person name="Smith S.M."/>
            <person name="Hou S."/>
            <person name="Nefedov M."/>
            <person name="de Jong P.J."/>
            <person name="Renfree M.B."/>
            <person name="Mardis E.R."/>
            <person name="Wilson R.K."/>
        </authorList>
    </citation>
    <scope>NUCLEOTIDE SEQUENCE [LARGE SCALE GENOMIC DNA]</scope>
    <source>
        <strain evidence="3 4">Glennie</strain>
    </source>
</reference>
<dbReference type="Gene3D" id="3.30.70.330">
    <property type="match status" value="2"/>
</dbReference>
<keyword evidence="4" id="KW-1185">Reference proteome</keyword>
<reference evidence="3" key="3">
    <citation type="submission" date="2025-09" db="UniProtKB">
        <authorList>
            <consortium name="Ensembl"/>
        </authorList>
    </citation>
    <scope>IDENTIFICATION</scope>
    <source>
        <strain evidence="3">Glennie</strain>
    </source>
</reference>
<dbReference type="SUPFAM" id="SSF54928">
    <property type="entry name" value="RNA-binding domain, RBD"/>
    <property type="match status" value="1"/>
</dbReference>
<evidence type="ECO:0000256" key="1">
    <source>
        <dbReference type="ARBA" id="ARBA00022884"/>
    </source>
</evidence>
<protein>
    <recommendedName>
        <fullName evidence="2">RRM domain-containing protein</fullName>
    </recommendedName>
</protein>
<dbReference type="Pfam" id="PF00076">
    <property type="entry name" value="RRM_1"/>
    <property type="match status" value="1"/>
</dbReference>
<dbReference type="GO" id="GO:0043488">
    <property type="term" value="P:regulation of mRNA stability"/>
    <property type="evidence" value="ECO:0000318"/>
    <property type="project" value="GO_Central"/>
</dbReference>
<dbReference type="Ensembl" id="ENSOANT00000065542.1">
    <property type="protein sequence ID" value="ENSOANP00000048428.1"/>
    <property type="gene ID" value="ENSOANG00000044905.1"/>
</dbReference>
<dbReference type="PANTHER" id="PTHR47640">
    <property type="entry name" value="TRNA SELENOCYSTEINE 1-ASSOCIATED PROTEIN 1-RELATED-RELATED"/>
    <property type="match status" value="1"/>
</dbReference>
<dbReference type="GO" id="GO:0003729">
    <property type="term" value="F:mRNA binding"/>
    <property type="evidence" value="ECO:0000318"/>
    <property type="project" value="GO_Central"/>
</dbReference>
<reference evidence="3" key="2">
    <citation type="submission" date="2025-08" db="UniProtKB">
        <authorList>
            <consortium name="Ensembl"/>
        </authorList>
    </citation>
    <scope>IDENTIFICATION</scope>
    <source>
        <strain evidence="3">Glennie</strain>
    </source>
</reference>
<dbReference type="GO" id="GO:0010494">
    <property type="term" value="C:cytoplasmic stress granule"/>
    <property type="evidence" value="ECO:0000318"/>
    <property type="project" value="GO_Central"/>
</dbReference>
<evidence type="ECO:0000313" key="3">
    <source>
        <dbReference type="Ensembl" id="ENSOANP00000048428.1"/>
    </source>
</evidence>
<sequence length="168" mass="19200">MYQDSRKLCLHAQNQGQLQTFGSLEGGKCCCSYHRVTSQIHLTQHTGKVMIGFVEFYEHKDAVAALAAMLGRKFWGKEVKINWVTTPSSQKKDTSNHFYVFVRDLSIKITTEDIKLSFAPFDKISEARIVKTMATGNQKDNALCHFITNWMPEMQLCLAEVSGWEVFR</sequence>
<dbReference type="InterPro" id="IPR012677">
    <property type="entry name" value="Nucleotide-bd_a/b_plait_sf"/>
</dbReference>
<evidence type="ECO:0000259" key="2">
    <source>
        <dbReference type="Pfam" id="PF00076"/>
    </source>
</evidence>
<dbReference type="GO" id="GO:0000184">
    <property type="term" value="P:nuclear-transcribed mRNA catabolic process, nonsense-mediated decay"/>
    <property type="evidence" value="ECO:0000318"/>
    <property type="project" value="GO_Central"/>
</dbReference>
<name>A0A6I8P698_ORNAN</name>
<dbReference type="GeneTree" id="ENSGT00940000154962"/>
<dbReference type="AlphaFoldDB" id="A0A6I8P698"/>
<dbReference type="PANTHER" id="PTHR47640:SF5">
    <property type="entry name" value="RRM DOMAIN-CONTAINING PROTEIN"/>
    <property type="match status" value="1"/>
</dbReference>
<evidence type="ECO:0000313" key="4">
    <source>
        <dbReference type="Proteomes" id="UP000002279"/>
    </source>
</evidence>
<dbReference type="Proteomes" id="UP000002279">
    <property type="component" value="Chromosome 10"/>
</dbReference>
<dbReference type="InParanoid" id="A0A6I8P698"/>
<dbReference type="InterPro" id="IPR000504">
    <property type="entry name" value="RRM_dom"/>
</dbReference>
<feature type="domain" description="RRM" evidence="2">
    <location>
        <begin position="100"/>
        <end position="148"/>
    </location>
</feature>
<proteinExistence type="predicted"/>
<dbReference type="InterPro" id="IPR050825">
    <property type="entry name" value="RBM42_RBP45_47-like"/>
</dbReference>
<keyword evidence="1" id="KW-0694">RNA-binding</keyword>
<organism evidence="3 4">
    <name type="scientific">Ornithorhynchus anatinus</name>
    <name type="common">Duckbill platypus</name>
    <dbReference type="NCBI Taxonomy" id="9258"/>
    <lineage>
        <taxon>Eukaryota</taxon>
        <taxon>Metazoa</taxon>
        <taxon>Chordata</taxon>
        <taxon>Craniata</taxon>
        <taxon>Vertebrata</taxon>
        <taxon>Euteleostomi</taxon>
        <taxon>Mammalia</taxon>
        <taxon>Monotremata</taxon>
        <taxon>Ornithorhynchidae</taxon>
        <taxon>Ornithorhynchus</taxon>
    </lineage>
</organism>